<evidence type="ECO:0000256" key="1">
    <source>
        <dbReference type="ARBA" id="ARBA00009924"/>
    </source>
</evidence>
<dbReference type="InterPro" id="IPR022488">
    <property type="entry name" value="PPK2-related"/>
</dbReference>
<dbReference type="InterPro" id="IPR022486">
    <property type="entry name" value="PPK2_PA0141"/>
</dbReference>
<evidence type="ECO:0000256" key="3">
    <source>
        <dbReference type="ARBA" id="ARBA00022777"/>
    </source>
</evidence>
<comment type="caution">
    <text evidence="9">The sequence shown here is derived from an EMBL/GenBank/DDBJ whole genome shotgun (WGS) entry which is preliminary data.</text>
</comment>
<dbReference type="EC" id="2.7.4.-" evidence="6"/>
<dbReference type="PANTHER" id="PTHR34383">
    <property type="entry name" value="POLYPHOSPHATE:AMP PHOSPHOTRANSFERASE-RELATED"/>
    <property type="match status" value="1"/>
</dbReference>
<evidence type="ECO:0000256" key="2">
    <source>
        <dbReference type="ARBA" id="ARBA00022679"/>
    </source>
</evidence>
<proteinExistence type="inferred from homology"/>
<dbReference type="GO" id="GO:0008976">
    <property type="term" value="F:polyphosphate kinase activity"/>
    <property type="evidence" value="ECO:0007669"/>
    <property type="project" value="UniProtKB-UniRule"/>
</dbReference>
<evidence type="ECO:0000256" key="4">
    <source>
        <dbReference type="ARBA" id="ARBA00023310"/>
    </source>
</evidence>
<dbReference type="Pfam" id="PF03976">
    <property type="entry name" value="PPK2"/>
    <property type="match status" value="1"/>
</dbReference>
<comment type="similarity">
    <text evidence="1 6">Belongs to the polyphosphate kinase 2 (PPK2) family. Class I subfamily.</text>
</comment>
<dbReference type="SUPFAM" id="SSF52540">
    <property type="entry name" value="P-loop containing nucleoside triphosphate hydrolases"/>
    <property type="match status" value="1"/>
</dbReference>
<evidence type="ECO:0000256" key="5">
    <source>
        <dbReference type="ARBA" id="ARBA00024500"/>
    </source>
</evidence>
<evidence type="ECO:0000256" key="7">
    <source>
        <dbReference type="SAM" id="MobiDB-lite"/>
    </source>
</evidence>
<comment type="catalytic activity">
    <reaction evidence="5">
        <text>[phosphate](n) + ATP = [phosphate](n+1) + ADP</text>
        <dbReference type="Rhea" id="RHEA:19573"/>
        <dbReference type="Rhea" id="RHEA-COMP:9859"/>
        <dbReference type="Rhea" id="RHEA-COMP:14280"/>
        <dbReference type="ChEBI" id="CHEBI:16838"/>
        <dbReference type="ChEBI" id="CHEBI:30616"/>
        <dbReference type="ChEBI" id="CHEBI:456216"/>
    </reaction>
    <physiologicalReaction direction="right-to-left" evidence="5">
        <dbReference type="Rhea" id="RHEA:19575"/>
    </physiologicalReaction>
</comment>
<dbReference type="EMBL" id="VSSR01000002">
    <property type="protein sequence ID" value="TYL88636.1"/>
    <property type="molecule type" value="Genomic_DNA"/>
</dbReference>
<sequence length="330" mass="38994">MSHGRNKPRRWSRATGILGPRERPMTASDRTSQTAKRERIIQEMADDLDEELEMELDDSRLDELLDETDVLNPTVDRRLYFRELLRLQAELVKLQDWVQSEKKKVVVLFEGRDSAGKGGVIKRITQRLNPRICRVAALPAPSERERTQWYFQRYVSHLPAGGEMVLFDRSWYNRAGVERVMGFCTDEQYQEFFQTVPEFERMLIRSGIILVKYWFSITDDEQQFRFTMRIKDPLKQWKLSPMDVEARSRWEAYTKAKETMLEHTHLPDSPWWIVDAVDKKRARLNCIAHLLSQIPYQEVGRAPVVLPPRVRNPDYHRGPIPPEMYVPSKY</sequence>
<accession>A0A5S4X2Q5</accession>
<dbReference type="Proteomes" id="UP000324853">
    <property type="component" value="Unassembled WGS sequence"/>
</dbReference>
<dbReference type="AlphaFoldDB" id="A0A5S4X2Q5"/>
<comment type="subunit">
    <text evidence="6">Homotetramer.</text>
</comment>
<keyword evidence="3 6" id="KW-0418">Kinase</keyword>
<reference evidence="9 10" key="1">
    <citation type="submission" date="2019-08" db="EMBL/GenBank/DDBJ databases">
        <title>Bradyrhizobium hipponensis sp. nov., a rhizobium isolated from a Lupinus angustifolius root nodule in Tunisia.</title>
        <authorList>
            <person name="Off K."/>
            <person name="Rejili M."/>
            <person name="Mars M."/>
            <person name="Brachmann A."/>
            <person name="Marin M."/>
        </authorList>
    </citation>
    <scope>NUCLEOTIDE SEQUENCE [LARGE SCALE GENOMIC DNA]</scope>
    <source>
        <strain evidence="9 10">CTAW11</strain>
    </source>
</reference>
<evidence type="ECO:0000313" key="10">
    <source>
        <dbReference type="Proteomes" id="UP000324853"/>
    </source>
</evidence>
<evidence type="ECO:0000313" key="9">
    <source>
        <dbReference type="EMBL" id="TYL88636.1"/>
    </source>
</evidence>
<dbReference type="Gene3D" id="3.40.50.300">
    <property type="entry name" value="P-loop containing nucleotide triphosphate hydrolases"/>
    <property type="match status" value="1"/>
</dbReference>
<name>A0A5S4X2Q5_9BRAD</name>
<evidence type="ECO:0000259" key="8">
    <source>
        <dbReference type="Pfam" id="PF03976"/>
    </source>
</evidence>
<dbReference type="NCBIfam" id="TIGR03707">
    <property type="entry name" value="PPK2_P_aer"/>
    <property type="match status" value="1"/>
</dbReference>
<keyword evidence="10" id="KW-1185">Reference proteome</keyword>
<dbReference type="OrthoDB" id="9775224at2"/>
<evidence type="ECO:0000256" key="6">
    <source>
        <dbReference type="RuleBase" id="RU369062"/>
    </source>
</evidence>
<feature type="region of interest" description="Disordered" evidence="7">
    <location>
        <begin position="1"/>
        <end position="37"/>
    </location>
</feature>
<dbReference type="PIRSF" id="PIRSF028756">
    <property type="entry name" value="PPK2_prd"/>
    <property type="match status" value="1"/>
</dbReference>
<keyword evidence="4" id="KW-0066">ATP synthesis</keyword>
<organism evidence="9 10">
    <name type="scientific">Bradyrhizobium cytisi</name>
    <dbReference type="NCBI Taxonomy" id="515489"/>
    <lineage>
        <taxon>Bacteria</taxon>
        <taxon>Pseudomonadati</taxon>
        <taxon>Pseudomonadota</taxon>
        <taxon>Alphaproteobacteria</taxon>
        <taxon>Hyphomicrobiales</taxon>
        <taxon>Nitrobacteraceae</taxon>
        <taxon>Bradyrhizobium</taxon>
    </lineage>
</organism>
<dbReference type="InterPro" id="IPR027417">
    <property type="entry name" value="P-loop_NTPase"/>
</dbReference>
<dbReference type="InterPro" id="IPR016898">
    <property type="entry name" value="Polyphosphate_phosphotransfera"/>
</dbReference>
<gene>
    <name evidence="9" type="primary">ppk2</name>
    <name evidence="9" type="ORF">FXB38_01355</name>
</gene>
<comment type="function">
    <text evidence="6">Uses inorganic polyphosphate (polyP) as a donor to convert GDP to GTP or ADP to ATP.</text>
</comment>
<dbReference type="GO" id="GO:0006754">
    <property type="term" value="P:ATP biosynthetic process"/>
    <property type="evidence" value="ECO:0007669"/>
    <property type="project" value="UniProtKB-KW"/>
</dbReference>
<dbReference type="PANTHER" id="PTHR34383:SF1">
    <property type="entry name" value="ADP-POLYPHOSPHATE PHOSPHOTRANSFERASE"/>
    <property type="match status" value="1"/>
</dbReference>
<feature type="compositionally biased region" description="Basic residues" evidence="7">
    <location>
        <begin position="1"/>
        <end position="12"/>
    </location>
</feature>
<protein>
    <recommendedName>
        <fullName evidence="6">ADP/GDP-polyphosphate phosphotransferase</fullName>
        <ecNumber evidence="6">2.7.4.-</ecNumber>
    </recommendedName>
    <alternativeName>
        <fullName evidence="6">Polyphosphate kinase PPK2</fullName>
    </alternativeName>
</protein>
<keyword evidence="2 6" id="KW-0808">Transferase</keyword>
<feature type="domain" description="Polyphosphate kinase-2-related" evidence="8">
    <location>
        <begin position="76"/>
        <end position="299"/>
    </location>
</feature>